<dbReference type="PROSITE" id="PS00847">
    <property type="entry name" value="MCM_1"/>
    <property type="match status" value="1"/>
</dbReference>
<dbReference type="InterPro" id="IPR001208">
    <property type="entry name" value="MCM_dom"/>
</dbReference>
<dbReference type="InterPro" id="IPR018525">
    <property type="entry name" value="MCM_CS"/>
</dbReference>
<dbReference type="GO" id="GO:0005524">
    <property type="term" value="F:ATP binding"/>
    <property type="evidence" value="ECO:0007669"/>
    <property type="project" value="UniProtKB-KW"/>
</dbReference>
<dbReference type="GO" id="GO:0016787">
    <property type="term" value="F:hydrolase activity"/>
    <property type="evidence" value="ECO:0007669"/>
    <property type="project" value="UniProtKB-KW"/>
</dbReference>
<dbReference type="GO" id="GO:0000724">
    <property type="term" value="P:double-strand break repair via homologous recombination"/>
    <property type="evidence" value="ECO:0007669"/>
    <property type="project" value="TreeGrafter"/>
</dbReference>
<keyword evidence="7" id="KW-1133">Transmembrane helix</keyword>
<dbReference type="PANTHER" id="PTHR11630:SF48">
    <property type="entry name" value="DNA HELICASE MCM9"/>
    <property type="match status" value="1"/>
</dbReference>
<dbReference type="Pfam" id="PF17855">
    <property type="entry name" value="MCM_lid"/>
    <property type="match status" value="1"/>
</dbReference>
<feature type="region of interest" description="Disordered" evidence="6">
    <location>
        <begin position="227"/>
        <end position="275"/>
    </location>
</feature>
<evidence type="ECO:0000256" key="5">
    <source>
        <dbReference type="RuleBase" id="RU004070"/>
    </source>
</evidence>
<comment type="caution">
    <text evidence="9">The sequence shown here is derived from an EMBL/GenBank/DDBJ whole genome shotgun (WGS) entry which is preliminary data.</text>
</comment>
<dbReference type="GO" id="GO:0017116">
    <property type="term" value="F:single-stranded DNA helicase activity"/>
    <property type="evidence" value="ECO:0007669"/>
    <property type="project" value="TreeGrafter"/>
</dbReference>
<evidence type="ECO:0000313" key="10">
    <source>
        <dbReference type="Proteomes" id="UP000485058"/>
    </source>
</evidence>
<evidence type="ECO:0000256" key="1">
    <source>
        <dbReference type="ARBA" id="ARBA00012551"/>
    </source>
</evidence>
<proteinExistence type="inferred from homology"/>
<dbReference type="GO" id="GO:0042555">
    <property type="term" value="C:MCM complex"/>
    <property type="evidence" value="ECO:0007669"/>
    <property type="project" value="TreeGrafter"/>
</dbReference>
<dbReference type="InterPro" id="IPR031327">
    <property type="entry name" value="MCM"/>
</dbReference>
<evidence type="ECO:0000256" key="2">
    <source>
        <dbReference type="ARBA" id="ARBA00022741"/>
    </source>
</evidence>
<keyword evidence="7" id="KW-0812">Transmembrane</keyword>
<feature type="compositionally biased region" description="Gly residues" evidence="6">
    <location>
        <begin position="264"/>
        <end position="275"/>
    </location>
</feature>
<gene>
    <name evidence="9" type="ORF">HaLaN_19122</name>
</gene>
<dbReference type="AlphaFoldDB" id="A0A699ZTY0"/>
<feature type="non-terminal residue" evidence="9">
    <location>
        <position position="394"/>
    </location>
</feature>
<keyword evidence="7" id="KW-0472">Membrane</keyword>
<dbReference type="SMART" id="SM00350">
    <property type="entry name" value="MCM"/>
    <property type="match status" value="1"/>
</dbReference>
<organism evidence="9 10">
    <name type="scientific">Haematococcus lacustris</name>
    <name type="common">Green alga</name>
    <name type="synonym">Haematococcus pluvialis</name>
    <dbReference type="NCBI Taxonomy" id="44745"/>
    <lineage>
        <taxon>Eukaryota</taxon>
        <taxon>Viridiplantae</taxon>
        <taxon>Chlorophyta</taxon>
        <taxon>core chlorophytes</taxon>
        <taxon>Chlorophyceae</taxon>
        <taxon>CS clade</taxon>
        <taxon>Chlamydomonadales</taxon>
        <taxon>Haematococcaceae</taxon>
        <taxon>Haematococcus</taxon>
    </lineage>
</organism>
<dbReference type="Gene3D" id="3.40.50.300">
    <property type="entry name" value="P-loop containing nucleotide triphosphate hydrolases"/>
    <property type="match status" value="1"/>
</dbReference>
<dbReference type="SUPFAM" id="SSF52540">
    <property type="entry name" value="P-loop containing nucleoside triphosphate hydrolases"/>
    <property type="match status" value="1"/>
</dbReference>
<dbReference type="EMBL" id="BLLF01001900">
    <property type="protein sequence ID" value="GFH21758.1"/>
    <property type="molecule type" value="Genomic_DNA"/>
</dbReference>
<protein>
    <recommendedName>
        <fullName evidence="1">DNA helicase</fullName>
        <ecNumber evidence="1">3.6.4.12</ecNumber>
    </recommendedName>
</protein>
<dbReference type="PRINTS" id="PR01657">
    <property type="entry name" value="MCMFAMILY"/>
</dbReference>
<evidence type="ECO:0000259" key="8">
    <source>
        <dbReference type="PROSITE" id="PS50051"/>
    </source>
</evidence>
<keyword evidence="10" id="KW-1185">Reference proteome</keyword>
<evidence type="ECO:0000256" key="7">
    <source>
        <dbReference type="SAM" id="Phobius"/>
    </source>
</evidence>
<reference evidence="9 10" key="1">
    <citation type="submission" date="2020-02" db="EMBL/GenBank/DDBJ databases">
        <title>Draft genome sequence of Haematococcus lacustris strain NIES-144.</title>
        <authorList>
            <person name="Morimoto D."/>
            <person name="Nakagawa S."/>
            <person name="Yoshida T."/>
            <person name="Sawayama S."/>
        </authorList>
    </citation>
    <scope>NUCLEOTIDE SEQUENCE [LARGE SCALE GENOMIC DNA]</scope>
    <source>
        <strain evidence="9 10">NIES-144</strain>
    </source>
</reference>
<dbReference type="PROSITE" id="PS50051">
    <property type="entry name" value="MCM_2"/>
    <property type="match status" value="1"/>
</dbReference>
<accession>A0A699ZTY0</accession>
<evidence type="ECO:0000256" key="4">
    <source>
        <dbReference type="ARBA" id="ARBA00023125"/>
    </source>
</evidence>
<comment type="similarity">
    <text evidence="5">Belongs to the MCM family.</text>
</comment>
<dbReference type="InterPro" id="IPR041562">
    <property type="entry name" value="MCM_lid"/>
</dbReference>
<keyword evidence="2 5" id="KW-0547">Nucleotide-binding</keyword>
<dbReference type="PANTHER" id="PTHR11630">
    <property type="entry name" value="DNA REPLICATION LICENSING FACTOR MCM FAMILY MEMBER"/>
    <property type="match status" value="1"/>
</dbReference>
<dbReference type="GO" id="GO:0003697">
    <property type="term" value="F:single-stranded DNA binding"/>
    <property type="evidence" value="ECO:0007669"/>
    <property type="project" value="TreeGrafter"/>
</dbReference>
<evidence type="ECO:0000313" key="9">
    <source>
        <dbReference type="EMBL" id="GFH21758.1"/>
    </source>
</evidence>
<feature type="transmembrane region" description="Helical" evidence="7">
    <location>
        <begin position="21"/>
        <end position="44"/>
    </location>
</feature>
<evidence type="ECO:0000256" key="6">
    <source>
        <dbReference type="SAM" id="MobiDB-lite"/>
    </source>
</evidence>
<feature type="domain" description="MCM C-terminal AAA(+) ATPase" evidence="8">
    <location>
        <begin position="17"/>
        <end position="217"/>
    </location>
</feature>
<keyword evidence="4 5" id="KW-0238">DNA-binding</keyword>
<dbReference type="InterPro" id="IPR003593">
    <property type="entry name" value="AAA+_ATPase"/>
</dbReference>
<feature type="compositionally biased region" description="Low complexity" evidence="6">
    <location>
        <begin position="249"/>
        <end position="263"/>
    </location>
</feature>
<sequence length="394" mass="42066">MRRQEFWAAHTTHPITARNKIVAAVCPQLHGLFLAKLALLLALVGGVARPESKLRGDAHLLMVGDPGVGKSQLMKFAARVAGRAVTASGKGSSSAGLTASAVKDDGVWVLEAGALVLADGGVCCIDEFDGIREADRATIHEAMEQQTVHIAKAGMMTKLSTRTTIIAAVNPRPGWRPHQPLTDACTLSGPLLSRFDMVLLLLDKAHPAWDMQVAACVLDNHVQGGQEAQQRSRHLLPDPHPPAGAGWTGQLPGSQAAPQALQGQGAGQGSSSSGGGGWDLDSLRDYLVWVKTTFQPCMSMEAHEVLQAYYVALRGMEERSAARTSLRALESLVRIAQAHARLCARDTVTLQDSVMAVLVVEATAGCLHVVPADHTLFSDFHPEPDTEYVQLEQQ</sequence>
<evidence type="ECO:0000256" key="3">
    <source>
        <dbReference type="ARBA" id="ARBA00022840"/>
    </source>
</evidence>
<feature type="non-terminal residue" evidence="9">
    <location>
        <position position="1"/>
    </location>
</feature>
<dbReference type="GO" id="GO:0006260">
    <property type="term" value="P:DNA replication"/>
    <property type="evidence" value="ECO:0007669"/>
    <property type="project" value="InterPro"/>
</dbReference>
<keyword evidence="3 5" id="KW-0067">ATP-binding</keyword>
<name>A0A699ZTY0_HAELA</name>
<dbReference type="Pfam" id="PF00493">
    <property type="entry name" value="MCM"/>
    <property type="match status" value="1"/>
</dbReference>
<dbReference type="GO" id="GO:0005634">
    <property type="term" value="C:nucleus"/>
    <property type="evidence" value="ECO:0007669"/>
    <property type="project" value="UniProtKB-SubCell"/>
</dbReference>
<dbReference type="Proteomes" id="UP000485058">
    <property type="component" value="Unassembled WGS sequence"/>
</dbReference>
<dbReference type="SMART" id="SM00382">
    <property type="entry name" value="AAA"/>
    <property type="match status" value="1"/>
</dbReference>
<dbReference type="InterPro" id="IPR027417">
    <property type="entry name" value="P-loop_NTPase"/>
</dbReference>
<dbReference type="EC" id="3.6.4.12" evidence="1"/>